<proteinExistence type="predicted"/>
<dbReference type="AlphaFoldDB" id="A0A2Z6DXG8"/>
<dbReference type="PANTHER" id="PTHR41248:SF1">
    <property type="entry name" value="NORD PROTEIN"/>
    <property type="match status" value="1"/>
</dbReference>
<protein>
    <submittedName>
        <fullName evidence="3">Nitric oxide reductase activation protein</fullName>
    </submittedName>
</protein>
<sequence>MEEWIGALWDRWITRVAEHNHPEATVALSDWVRPLAVFYRGCGGIPARVLKPAVRRQSHHRRSLVERIAGVGDRYTLPMIGQDACYLPATIDWFPDPRLNRDAYFWLALAAAHYVPKGEPLWLANQRATVVALARFPAWEARYRRLVHALIAYRPDPARLPPAEAEVENAIRLALTTPGALTSFPEPNRSKKAPFPVWLWFLEDPAAPPEAKKHRDAASDAKARDTETEQRTLRAERTDAPKEEHGMLLVFRAESLLSWAEYVKVNRSQDDEPEADPSRVTETLDTLHFADDDERVAARVRMEVETAPGTESDETLHGELLLSEWDYRTQSYRENFCRVVMTTPPSDNATAEIPEHLRRMIRRLRAQLELLAPIRVTLTDQPDGDELDLERFVRFRADRIAGFAEADRGLYLAKRAHHRDIATLLLADTSLSTDAHASDDLRVIDLIRDTLWVFSEAIAATGDDYAIATFSSRRRSEILFHWLKRFSERRTDSVRARIAAITPGYYTRMGAAIRAAVRQLEQQPHSLRLLLILSDGKPNDLDGYEGRYAIEDCRMAISEAKRAGVRPFCLTIDKDASDYLPYLFGQSGYLLIPRMATLAERLPKIYALLTEGL</sequence>
<dbReference type="SMART" id="SM00327">
    <property type="entry name" value="VWA"/>
    <property type="match status" value="1"/>
</dbReference>
<dbReference type="Gene3D" id="3.40.50.410">
    <property type="entry name" value="von Willebrand factor, type A domain"/>
    <property type="match status" value="1"/>
</dbReference>
<reference evidence="3 4" key="1">
    <citation type="submission" date="2018-04" db="EMBL/GenBank/DDBJ databases">
        <title>Complete genome sequence of Hydrogenophilus thermoluteolus TH-1.</title>
        <authorList>
            <person name="Arai H."/>
        </authorList>
    </citation>
    <scope>NUCLEOTIDE SEQUENCE [LARGE SCALE GENOMIC DNA]</scope>
    <source>
        <strain evidence="3 4">TH-1</strain>
    </source>
</reference>
<accession>A0A2Z6DXG8</accession>
<gene>
    <name evidence="3" type="primary">norD</name>
    <name evidence="3" type="ORF">HPTL_0916</name>
</gene>
<dbReference type="RefSeq" id="WP_119334944.1">
    <property type="nucleotide sequence ID" value="NZ_AP018558.1"/>
</dbReference>
<feature type="domain" description="VWFA" evidence="2">
    <location>
        <begin position="420"/>
        <end position="605"/>
    </location>
</feature>
<dbReference type="InterPro" id="IPR036465">
    <property type="entry name" value="vWFA_dom_sf"/>
</dbReference>
<dbReference type="PANTHER" id="PTHR41248">
    <property type="entry name" value="NORD PROTEIN"/>
    <property type="match status" value="1"/>
</dbReference>
<dbReference type="PROSITE" id="PS50234">
    <property type="entry name" value="VWFA"/>
    <property type="match status" value="1"/>
</dbReference>
<evidence type="ECO:0000313" key="4">
    <source>
        <dbReference type="Proteomes" id="UP000262004"/>
    </source>
</evidence>
<dbReference type="Proteomes" id="UP000262004">
    <property type="component" value="Chromosome"/>
</dbReference>
<feature type="compositionally biased region" description="Basic and acidic residues" evidence="1">
    <location>
        <begin position="210"/>
        <end position="235"/>
    </location>
</feature>
<name>A0A2Z6DXG8_HYDTE</name>
<keyword evidence="4" id="KW-1185">Reference proteome</keyword>
<dbReference type="SUPFAM" id="SSF53300">
    <property type="entry name" value="vWA-like"/>
    <property type="match status" value="1"/>
</dbReference>
<dbReference type="OrthoDB" id="9758211at2"/>
<dbReference type="EMBL" id="AP018558">
    <property type="protein sequence ID" value="BBD77184.1"/>
    <property type="molecule type" value="Genomic_DNA"/>
</dbReference>
<dbReference type="InterPro" id="IPR002035">
    <property type="entry name" value="VWF_A"/>
</dbReference>
<dbReference type="InterPro" id="IPR051928">
    <property type="entry name" value="NorD/CobT"/>
</dbReference>
<feature type="region of interest" description="Disordered" evidence="1">
    <location>
        <begin position="209"/>
        <end position="235"/>
    </location>
</feature>
<evidence type="ECO:0000313" key="3">
    <source>
        <dbReference type="EMBL" id="BBD77184.1"/>
    </source>
</evidence>
<dbReference type="CDD" id="cd01454">
    <property type="entry name" value="vWA_norD_type"/>
    <property type="match status" value="1"/>
</dbReference>
<dbReference type="Pfam" id="PF00092">
    <property type="entry name" value="VWA"/>
    <property type="match status" value="1"/>
</dbReference>
<dbReference type="KEGG" id="htl:HPTL_0916"/>
<evidence type="ECO:0000256" key="1">
    <source>
        <dbReference type="SAM" id="MobiDB-lite"/>
    </source>
</evidence>
<evidence type="ECO:0000259" key="2">
    <source>
        <dbReference type="PROSITE" id="PS50234"/>
    </source>
</evidence>
<organism evidence="3 4">
    <name type="scientific">Hydrogenophilus thermoluteolus</name>
    <name type="common">Pseudomonas hydrogenothermophila</name>
    <dbReference type="NCBI Taxonomy" id="297"/>
    <lineage>
        <taxon>Bacteria</taxon>
        <taxon>Pseudomonadati</taxon>
        <taxon>Pseudomonadota</taxon>
        <taxon>Hydrogenophilia</taxon>
        <taxon>Hydrogenophilales</taxon>
        <taxon>Hydrogenophilaceae</taxon>
        <taxon>Hydrogenophilus</taxon>
    </lineage>
</organism>